<feature type="compositionally biased region" description="Basic and acidic residues" evidence="2">
    <location>
        <begin position="36"/>
        <end position="48"/>
    </location>
</feature>
<feature type="region of interest" description="Disordered" evidence="2">
    <location>
        <begin position="78"/>
        <end position="118"/>
    </location>
</feature>
<feature type="coiled-coil region" evidence="1">
    <location>
        <begin position="171"/>
        <end position="233"/>
    </location>
</feature>
<dbReference type="Pfam" id="PF06772">
    <property type="entry name" value="LtrA"/>
    <property type="match status" value="1"/>
</dbReference>
<evidence type="ECO:0000256" key="3">
    <source>
        <dbReference type="SAM" id="Phobius"/>
    </source>
</evidence>
<accession>A0A7S3Q7U3</accession>
<proteinExistence type="predicted"/>
<feature type="region of interest" description="Disordered" evidence="2">
    <location>
        <begin position="1"/>
        <end position="62"/>
    </location>
</feature>
<dbReference type="PANTHER" id="PTHR36840">
    <property type="entry name" value="BLL5714 PROTEIN"/>
    <property type="match status" value="1"/>
</dbReference>
<gene>
    <name evidence="4" type="ORF">CDEB00056_LOCUS12946</name>
</gene>
<feature type="transmembrane region" description="Helical" evidence="3">
    <location>
        <begin position="685"/>
        <end position="704"/>
    </location>
</feature>
<feature type="transmembrane region" description="Helical" evidence="3">
    <location>
        <begin position="406"/>
        <end position="424"/>
    </location>
</feature>
<feature type="compositionally biased region" description="Polar residues" evidence="2">
    <location>
        <begin position="87"/>
        <end position="118"/>
    </location>
</feature>
<feature type="transmembrane region" description="Helical" evidence="3">
    <location>
        <begin position="649"/>
        <end position="669"/>
    </location>
</feature>
<feature type="transmembrane region" description="Helical" evidence="3">
    <location>
        <begin position="616"/>
        <end position="637"/>
    </location>
</feature>
<reference evidence="4" key="1">
    <citation type="submission" date="2021-01" db="EMBL/GenBank/DDBJ databases">
        <authorList>
            <person name="Corre E."/>
            <person name="Pelletier E."/>
            <person name="Niang G."/>
            <person name="Scheremetjew M."/>
            <person name="Finn R."/>
            <person name="Kale V."/>
            <person name="Holt S."/>
            <person name="Cochrane G."/>
            <person name="Meng A."/>
            <person name="Brown T."/>
            <person name="Cohen L."/>
        </authorList>
    </citation>
    <scope>NUCLEOTIDE SEQUENCE</scope>
    <source>
        <strain evidence="4">MM31A-1</strain>
    </source>
</reference>
<keyword evidence="1" id="KW-0175">Coiled coil</keyword>
<feature type="transmembrane region" description="Helical" evidence="3">
    <location>
        <begin position="445"/>
        <end position="467"/>
    </location>
</feature>
<sequence>MGKMRQKQYSPIADAISSSNSSSTKKQKIKGMGGIFRKEMDGKGEHHHPQQQNQKKKPKKMVSFHTTIRMVMNEQPQAQPEVGVDNDSGNNDILSPTSTFESANGGTATTSESQSTSDPPFVDAIAEFNDDNDVVVDTGTSTNIDTKNTVAAIFTNTNTNVANDIRTTTTLQRQTTKLTRLKEKLSKTKNSLAQEKNVKAKLYKGLVKLAAELKDAREECTTMKEAIKKNQEEMGMGGANGNGKTWYEGGMWRGPELLPGIQASARERMIRMRQMAGPAPNLNGNTFSEDDVDDSGGDGSQGGEGNNWAIPRRGKSAVSLSDLFFDLVIVTAFTRVGVAIQDRGGIEPSSFAYFIIFWLIWGKEASFSTRFDTTDLSCQVETLLTCFAVLFGSLSSTAPFDSDKGTSVMVLAAFVAMLHFLLHWRVWFWFKDVNPSSEMIAVKNYAVYIMVLTSVEVITWMIGIFVFSETSRFRGLVFLVAILVSFRLPRTFLPNDFHAACSKRGVLFILLLGFILQSIVMIASPFFDYQLPSSEQYFFLALVCFLLFCIKLLYVDDSFSVDPSDHALLVSRTAGFFFHLGQLILLLSTTVLGAGLNLLTHSYLSATASLQDKSKFLVCSGFAGVIFSIGFIKSMHLRRVPLNHGHRQLFYAAYGTQILVLLGVVYTTLRMSVAKTVTTIMMSELQMLGVLCGLVLFLLLISWLDEAVELNIYGGGDAREFRVHPFGLWTCLKPGMPQPPLFSSDTSRLSHLSPMLKDSNANLFDSQININIPNVYGSIRQVSGISGSGEDSERASLVKFNDEKADDGDRIDLVV</sequence>
<keyword evidence="3" id="KW-0472">Membrane</keyword>
<evidence type="ECO:0000256" key="1">
    <source>
        <dbReference type="SAM" id="Coils"/>
    </source>
</evidence>
<feature type="transmembrane region" description="Helical" evidence="3">
    <location>
        <begin position="505"/>
        <end position="524"/>
    </location>
</feature>
<keyword evidence="3" id="KW-1133">Transmembrane helix</keyword>
<evidence type="ECO:0000256" key="2">
    <source>
        <dbReference type="SAM" id="MobiDB-lite"/>
    </source>
</evidence>
<feature type="transmembrane region" description="Helical" evidence="3">
    <location>
        <begin position="576"/>
        <end position="596"/>
    </location>
</feature>
<organism evidence="4">
    <name type="scientific">Chaetoceros debilis</name>
    <dbReference type="NCBI Taxonomy" id="122233"/>
    <lineage>
        <taxon>Eukaryota</taxon>
        <taxon>Sar</taxon>
        <taxon>Stramenopiles</taxon>
        <taxon>Ochrophyta</taxon>
        <taxon>Bacillariophyta</taxon>
        <taxon>Coscinodiscophyceae</taxon>
        <taxon>Chaetocerotophycidae</taxon>
        <taxon>Chaetocerotales</taxon>
        <taxon>Chaetocerotaceae</taxon>
        <taxon>Chaetoceros</taxon>
    </lineage>
</organism>
<feature type="transmembrane region" description="Helical" evidence="3">
    <location>
        <begin position="536"/>
        <end position="555"/>
    </location>
</feature>
<protein>
    <submittedName>
        <fullName evidence="4">Uncharacterized protein</fullName>
    </submittedName>
</protein>
<dbReference type="AlphaFoldDB" id="A0A7S3Q7U3"/>
<keyword evidence="3" id="KW-0812">Transmembrane</keyword>
<name>A0A7S3Q7U3_9STRA</name>
<feature type="region of interest" description="Disordered" evidence="2">
    <location>
        <begin position="277"/>
        <end position="310"/>
    </location>
</feature>
<dbReference type="PANTHER" id="PTHR36840:SF1">
    <property type="entry name" value="BLL5714 PROTEIN"/>
    <property type="match status" value="1"/>
</dbReference>
<dbReference type="EMBL" id="HBIO01016805">
    <property type="protein sequence ID" value="CAE0468093.1"/>
    <property type="molecule type" value="Transcribed_RNA"/>
</dbReference>
<dbReference type="InterPro" id="IPR010640">
    <property type="entry name" value="Low_temperature_requirement_A"/>
</dbReference>
<evidence type="ECO:0000313" key="4">
    <source>
        <dbReference type="EMBL" id="CAE0468093.1"/>
    </source>
</evidence>